<protein>
    <submittedName>
        <fullName evidence="13">Uncharacterized protein</fullName>
    </submittedName>
</protein>
<evidence type="ECO:0000256" key="3">
    <source>
        <dbReference type="ARBA" id="ARBA00022737"/>
    </source>
</evidence>
<evidence type="ECO:0000259" key="11">
    <source>
        <dbReference type="PROSITE" id="PS50262"/>
    </source>
</evidence>
<evidence type="ECO:0000256" key="5">
    <source>
        <dbReference type="ARBA" id="ARBA00023136"/>
    </source>
</evidence>
<accession>A0A816BPL6</accession>
<proteinExistence type="predicted"/>
<feature type="transmembrane region" description="Helical" evidence="9">
    <location>
        <begin position="1089"/>
        <end position="1116"/>
    </location>
</feature>
<feature type="disulfide bond" evidence="7">
    <location>
        <begin position="769"/>
        <end position="778"/>
    </location>
</feature>
<evidence type="ECO:0000256" key="7">
    <source>
        <dbReference type="PROSITE-ProRule" id="PRU00076"/>
    </source>
</evidence>
<dbReference type="Pfam" id="PF00057">
    <property type="entry name" value="Ldl_recept_a"/>
    <property type="match status" value="1"/>
</dbReference>
<dbReference type="InterPro" id="IPR000742">
    <property type="entry name" value="EGF"/>
</dbReference>
<sequence length="1388" mass="162285">MMYGLGKMDCLQGEDEENCFELEINECIIGKEFRCRNGLCIPNEFVNDDDSDCLDGSDESQKNYKIECGNYFFQPSIICEEHFCGRYEFSCGDSNCLKNYPIRMNANLEICPNGRDKQFRRNQFLHNSNKSEASCWGYISHLIGLNVNFDIDEDFYVDDIYYDIFIDDRYRCPPIIVFPSYPIIFGHVRFIYYSNKTDWLTNASPNFICFNKKWCSSFKITKNFDDLTCIDYDDLPLNRTYRNWNTLMIAIENIFKECSHEALQKNDEQCHHSSLIPCENSSKCISKYRLIDGYKDCPNWSDEFSTKTCYLNLTHRFKCLLEDKCIPLNMIQDGKADCLDKSDEFIRQKTCQNSGKDICHPGKQTLHIPFGQICDGIVHLPKSSLNIENDETHCEQWPCETFYTNCNDVWNCPDGHDELKCLDLFQCPQGMFFCFDEDLTYSCTNNTSNCIGSSNDRNYCREKYPENFHLRYRCFNDTKCISPFQLCDCRIDCPLKHDDENLICQHESCQLNEYHCKNGKSATRCNFVAECRGKEDELLCDLIDIPKREKQFGIDEEYFNPYPSIEKNYSNDIIELKKNFKVLSLNDLSAVFFGWHCHRGVLIRSGDSYQCLCSPAYYGSRCEYESDRLSVILQLHTPSLINRHQIFQIVIFLLDINENILSYEIILYSDINYCLTKYLLYLLYPNQSKLPRNSFIRIDSFILTKEEEEIRYSQSWYFDIKFPFLPVNRIAARLTLSINTRTTVQCNELVCIHGQCMEYVNIRKIYCHCFHGWSGMSCDIPLNCQCSKGSFCISNQLCICPIGRIGPLCRVPYNICQTNSCRNNGTCVPLDARATAYDYDNVQQQYICLCPEEFAGKYCEKIVAKTHIQFSDISWSSPILIHSIKTSEDFSRAPRRRTIFRRIQSKNLTIYNPFVDTPEYQPNLVYIQFIDNNIVSRYYLVGILPRKFSEEVITSILPSNRCPHINELLNSTIVNFDRLRRIKFYQEICLNKHFFCFYDYDQMCLCNQFHHLDCFDFNHSLSICQQSLCENNGLCIQDEEICQSKSFCICQGCFYGSHCQLTTQKYVLSLDGIIGQYILRDVNLTEQPFIIQLSTIVISIMFFLGIVSNSFSIITFKQVKILDVGCRIYLLSSSIISLLLMIIFLVKLIYLLITQIMLSLNELGVYINCILIEFLIRIFPSIIDWLNACVAIERTVAVTFPGTFSRCKSVKIAKYVIIFNIMLNIVSSIHDPIHRRLITDEQDLRMWCTVSYQDKSWLNYYNSFINLIHFLIPFGINVISALILIRQTARSRSNIHQEISYQKHLKIQFKQFKHLLISPCILILLALPRLIISFVYSCMKQDRKVYLFLIAYWISFTPPLATFIIFVLPSETYKKDFRSAMHRLFSFN</sequence>
<evidence type="ECO:0000256" key="1">
    <source>
        <dbReference type="ARBA" id="ARBA00004167"/>
    </source>
</evidence>
<dbReference type="PROSITE" id="PS50026">
    <property type="entry name" value="EGF_3"/>
    <property type="match status" value="3"/>
</dbReference>
<keyword evidence="5 9" id="KW-0472">Membrane</keyword>
<dbReference type="GO" id="GO:0005886">
    <property type="term" value="C:plasma membrane"/>
    <property type="evidence" value="ECO:0007669"/>
    <property type="project" value="TreeGrafter"/>
</dbReference>
<dbReference type="SUPFAM" id="SSF81321">
    <property type="entry name" value="Family A G protein-coupled receptor-like"/>
    <property type="match status" value="1"/>
</dbReference>
<dbReference type="PROSITE" id="PS01186">
    <property type="entry name" value="EGF_2"/>
    <property type="match status" value="1"/>
</dbReference>
<feature type="transmembrane region" description="Helical" evidence="9">
    <location>
        <begin position="1264"/>
        <end position="1285"/>
    </location>
</feature>
<feature type="transmembrane region" description="Helical" evidence="9">
    <location>
        <begin position="1345"/>
        <end position="1368"/>
    </location>
</feature>
<evidence type="ECO:0000256" key="4">
    <source>
        <dbReference type="ARBA" id="ARBA00022989"/>
    </source>
</evidence>
<feature type="transmembrane region" description="Helical" evidence="9">
    <location>
        <begin position="1315"/>
        <end position="1339"/>
    </location>
</feature>
<feature type="disulfide bond" evidence="7">
    <location>
        <begin position="1050"/>
        <end position="1059"/>
    </location>
</feature>
<dbReference type="Gene3D" id="1.20.1070.10">
    <property type="entry name" value="Rhodopsin 7-helix transmembrane proteins"/>
    <property type="match status" value="1"/>
</dbReference>
<dbReference type="EMBL" id="CAJNOI010001259">
    <property type="protein sequence ID" value="CAF1398734.1"/>
    <property type="molecule type" value="Genomic_DNA"/>
</dbReference>
<comment type="subcellular location">
    <subcellularLocation>
        <location evidence="1">Membrane</location>
        <topology evidence="1">Single-pass membrane protein</topology>
    </subcellularLocation>
</comment>
<dbReference type="SMART" id="SM00181">
    <property type="entry name" value="EGF"/>
    <property type="match status" value="5"/>
</dbReference>
<dbReference type="PROSITE" id="PS00022">
    <property type="entry name" value="EGF_1"/>
    <property type="match status" value="4"/>
</dbReference>
<dbReference type="Gene3D" id="2.10.25.10">
    <property type="entry name" value="Laminin"/>
    <property type="match status" value="2"/>
</dbReference>
<dbReference type="Gene3D" id="4.10.400.10">
    <property type="entry name" value="Low-density Lipoprotein Receptor"/>
    <property type="match status" value="3"/>
</dbReference>
<keyword evidence="3" id="KW-0677">Repeat</keyword>
<dbReference type="CDD" id="cd00637">
    <property type="entry name" value="7tm_classA_rhodopsin-like"/>
    <property type="match status" value="1"/>
</dbReference>
<organism evidence="13 14">
    <name type="scientific">Adineta steineri</name>
    <dbReference type="NCBI Taxonomy" id="433720"/>
    <lineage>
        <taxon>Eukaryota</taxon>
        <taxon>Metazoa</taxon>
        <taxon>Spiralia</taxon>
        <taxon>Gnathifera</taxon>
        <taxon>Rotifera</taxon>
        <taxon>Eurotatoria</taxon>
        <taxon>Bdelloidea</taxon>
        <taxon>Adinetida</taxon>
        <taxon>Adinetidae</taxon>
        <taxon>Adineta</taxon>
    </lineage>
</organism>
<dbReference type="EMBL" id="CAJNOM010001587">
    <property type="protein sequence ID" value="CAF1613454.1"/>
    <property type="molecule type" value="Genomic_DNA"/>
</dbReference>
<feature type="transmembrane region" description="Helical" evidence="9">
    <location>
        <begin position="1165"/>
        <end position="1192"/>
    </location>
</feature>
<dbReference type="Proteomes" id="UP000663877">
    <property type="component" value="Unassembled WGS sequence"/>
</dbReference>
<dbReference type="PROSITE" id="PS50262">
    <property type="entry name" value="G_PROTEIN_RECEP_F1_2"/>
    <property type="match status" value="1"/>
</dbReference>
<evidence type="ECO:0000259" key="10">
    <source>
        <dbReference type="PROSITE" id="PS50026"/>
    </source>
</evidence>
<dbReference type="CDD" id="cd00112">
    <property type="entry name" value="LDLa"/>
    <property type="match status" value="1"/>
</dbReference>
<dbReference type="InterPro" id="IPR050685">
    <property type="entry name" value="LDLR"/>
</dbReference>
<dbReference type="InterPro" id="IPR036055">
    <property type="entry name" value="LDL_receptor-like_sf"/>
</dbReference>
<dbReference type="InterPro" id="IPR017452">
    <property type="entry name" value="GPCR_Rhodpsn_7TM"/>
</dbReference>
<evidence type="ECO:0000313" key="14">
    <source>
        <dbReference type="Proteomes" id="UP000663832"/>
    </source>
</evidence>
<keyword evidence="6 7" id="KW-1015">Disulfide bond</keyword>
<keyword evidence="14" id="KW-1185">Reference proteome</keyword>
<evidence type="ECO:0000256" key="2">
    <source>
        <dbReference type="ARBA" id="ARBA00022692"/>
    </source>
</evidence>
<evidence type="ECO:0000313" key="12">
    <source>
        <dbReference type="EMBL" id="CAF1398734.1"/>
    </source>
</evidence>
<evidence type="ECO:0000313" key="13">
    <source>
        <dbReference type="EMBL" id="CAF1613454.1"/>
    </source>
</evidence>
<evidence type="ECO:0000256" key="9">
    <source>
        <dbReference type="SAM" id="Phobius"/>
    </source>
</evidence>
<feature type="disulfide bond" evidence="7">
    <location>
        <begin position="746"/>
        <end position="756"/>
    </location>
</feature>
<feature type="domain" description="EGF-like" evidence="10">
    <location>
        <begin position="812"/>
        <end position="860"/>
    </location>
</feature>
<keyword evidence="7" id="KW-0245">EGF-like domain</keyword>
<keyword evidence="4 9" id="KW-1133">Transmembrane helix</keyword>
<feature type="domain" description="EGF-like" evidence="10">
    <location>
        <begin position="742"/>
        <end position="779"/>
    </location>
</feature>
<evidence type="ECO:0000256" key="6">
    <source>
        <dbReference type="ARBA" id="ARBA00023157"/>
    </source>
</evidence>
<reference evidence="13" key="1">
    <citation type="submission" date="2021-02" db="EMBL/GenBank/DDBJ databases">
        <authorList>
            <person name="Nowell W R."/>
        </authorList>
    </citation>
    <scope>NUCLEOTIDE SEQUENCE</scope>
</reference>
<dbReference type="SUPFAM" id="SSF57196">
    <property type="entry name" value="EGF/Laminin"/>
    <property type="match status" value="2"/>
</dbReference>
<dbReference type="PRINTS" id="PR00261">
    <property type="entry name" value="LDLRECEPTOR"/>
</dbReference>
<dbReference type="Proteomes" id="UP000663832">
    <property type="component" value="Unassembled WGS sequence"/>
</dbReference>
<feature type="domain" description="G-protein coupled receptors family 1 profile" evidence="11">
    <location>
        <begin position="1108"/>
        <end position="1366"/>
    </location>
</feature>
<dbReference type="InterPro" id="IPR002172">
    <property type="entry name" value="LDrepeatLR_classA_rpt"/>
</dbReference>
<feature type="disulfide bond" evidence="7">
    <location>
        <begin position="850"/>
        <end position="859"/>
    </location>
</feature>
<evidence type="ECO:0000256" key="8">
    <source>
        <dbReference type="PROSITE-ProRule" id="PRU00124"/>
    </source>
</evidence>
<feature type="disulfide bond" evidence="8">
    <location>
        <begin position="35"/>
        <end position="53"/>
    </location>
</feature>
<feature type="transmembrane region" description="Helical" evidence="9">
    <location>
        <begin position="1212"/>
        <end position="1230"/>
    </location>
</feature>
<feature type="domain" description="EGF-like" evidence="10">
    <location>
        <begin position="1020"/>
        <end position="1060"/>
    </location>
</feature>
<comment type="caution">
    <text evidence="13">The sequence shown here is derived from an EMBL/GenBank/DDBJ whole genome shotgun (WGS) entry which is preliminary data.</text>
</comment>
<dbReference type="OrthoDB" id="10045365at2759"/>
<dbReference type="PANTHER" id="PTHR24270">
    <property type="entry name" value="LOW-DENSITY LIPOPROTEIN RECEPTOR-RELATED"/>
    <property type="match status" value="1"/>
</dbReference>
<feature type="transmembrane region" description="Helical" evidence="9">
    <location>
        <begin position="1128"/>
        <end position="1153"/>
    </location>
</feature>
<dbReference type="SMART" id="SM00192">
    <property type="entry name" value="LDLa"/>
    <property type="match status" value="6"/>
</dbReference>
<dbReference type="PROSITE" id="PS50068">
    <property type="entry name" value="LDLRA_2"/>
    <property type="match status" value="3"/>
</dbReference>
<dbReference type="GO" id="GO:0016192">
    <property type="term" value="P:vesicle-mediated transport"/>
    <property type="evidence" value="ECO:0007669"/>
    <property type="project" value="UniProtKB-ARBA"/>
</dbReference>
<keyword evidence="2 9" id="KW-0812">Transmembrane</keyword>
<name>A0A816BPL6_9BILA</name>
<comment type="caution">
    <text evidence="7">Lacks conserved residue(s) required for the propagation of feature annotation.</text>
</comment>
<gene>
    <name evidence="12" type="ORF">BJG266_LOCUS37531</name>
    <name evidence="13" type="ORF">QVE165_LOCUS54429</name>
</gene>
<dbReference type="SUPFAM" id="SSF57424">
    <property type="entry name" value="LDL receptor-like module"/>
    <property type="match status" value="3"/>
</dbReference>